<sequence>MLTNTGATACDLQGWPGVSLVGGGNGTQLGAAADFDRSDPAAHPTVHLSPGGSASAQLTIRDAANFPADKCGAAQADGLRVYPPGSKASIFIADPDIQGCTSSIAVLLKVTALQPGA</sequence>
<dbReference type="AlphaFoldDB" id="A0A916SC42"/>
<dbReference type="Proteomes" id="UP000606922">
    <property type="component" value="Unassembled WGS sequence"/>
</dbReference>
<dbReference type="InterPro" id="IPR025326">
    <property type="entry name" value="DUF4232"/>
</dbReference>
<evidence type="ECO:0000256" key="1">
    <source>
        <dbReference type="SAM" id="MobiDB-lite"/>
    </source>
</evidence>
<feature type="domain" description="DUF4232" evidence="2">
    <location>
        <begin position="2"/>
        <end position="112"/>
    </location>
</feature>
<gene>
    <name evidence="3" type="ORF">GCM10010979_01780</name>
</gene>
<dbReference type="EMBL" id="BMGB01000001">
    <property type="protein sequence ID" value="GGA90722.1"/>
    <property type="molecule type" value="Genomic_DNA"/>
</dbReference>
<reference evidence="3" key="1">
    <citation type="journal article" date="2014" name="Int. J. Syst. Evol. Microbiol.">
        <title>Complete genome sequence of Corynebacterium casei LMG S-19264T (=DSM 44701T), isolated from a smear-ripened cheese.</title>
        <authorList>
            <consortium name="US DOE Joint Genome Institute (JGI-PGF)"/>
            <person name="Walter F."/>
            <person name="Albersmeier A."/>
            <person name="Kalinowski J."/>
            <person name="Ruckert C."/>
        </authorList>
    </citation>
    <scope>NUCLEOTIDE SEQUENCE</scope>
    <source>
        <strain evidence="3">CGMCC 1.12813</strain>
    </source>
</reference>
<organism evidence="3 4">
    <name type="scientific">Conyzicola nivalis</name>
    <dbReference type="NCBI Taxonomy" id="1477021"/>
    <lineage>
        <taxon>Bacteria</taxon>
        <taxon>Bacillati</taxon>
        <taxon>Actinomycetota</taxon>
        <taxon>Actinomycetes</taxon>
        <taxon>Micrococcales</taxon>
        <taxon>Microbacteriaceae</taxon>
        <taxon>Conyzicola</taxon>
    </lineage>
</organism>
<protein>
    <recommendedName>
        <fullName evidence="2">DUF4232 domain-containing protein</fullName>
    </recommendedName>
</protein>
<name>A0A916SC42_9MICO</name>
<feature type="region of interest" description="Disordered" evidence="1">
    <location>
        <begin position="31"/>
        <end position="53"/>
    </location>
</feature>
<proteinExistence type="predicted"/>
<evidence type="ECO:0000313" key="3">
    <source>
        <dbReference type="EMBL" id="GGA90722.1"/>
    </source>
</evidence>
<accession>A0A916SC42</accession>
<comment type="caution">
    <text evidence="3">The sequence shown here is derived from an EMBL/GenBank/DDBJ whole genome shotgun (WGS) entry which is preliminary data.</text>
</comment>
<dbReference type="Pfam" id="PF14016">
    <property type="entry name" value="DUF4232"/>
    <property type="match status" value="1"/>
</dbReference>
<evidence type="ECO:0000259" key="2">
    <source>
        <dbReference type="Pfam" id="PF14016"/>
    </source>
</evidence>
<evidence type="ECO:0000313" key="4">
    <source>
        <dbReference type="Proteomes" id="UP000606922"/>
    </source>
</evidence>
<reference evidence="3" key="2">
    <citation type="submission" date="2020-09" db="EMBL/GenBank/DDBJ databases">
        <authorList>
            <person name="Sun Q."/>
            <person name="Zhou Y."/>
        </authorList>
    </citation>
    <scope>NUCLEOTIDE SEQUENCE</scope>
    <source>
        <strain evidence="3">CGMCC 1.12813</strain>
    </source>
</reference>
<keyword evidence="4" id="KW-1185">Reference proteome</keyword>